<organism evidence="3 4">
    <name type="scientific">Persephonella marina (strain DSM 14350 / EX-H1)</name>
    <dbReference type="NCBI Taxonomy" id="123214"/>
    <lineage>
        <taxon>Bacteria</taxon>
        <taxon>Pseudomonadati</taxon>
        <taxon>Aquificota</taxon>
        <taxon>Aquificia</taxon>
        <taxon>Aquificales</taxon>
        <taxon>Hydrogenothermaceae</taxon>
        <taxon>Persephonella</taxon>
    </lineage>
</organism>
<dbReference type="Pfam" id="PF09699">
    <property type="entry name" value="Paired_CXXCH_1"/>
    <property type="match status" value="2"/>
</dbReference>
<proteinExistence type="predicted"/>
<dbReference type="EMBL" id="CP001230">
    <property type="protein sequence ID" value="ACO02993.1"/>
    <property type="molecule type" value="Genomic_DNA"/>
</dbReference>
<dbReference type="PANTHER" id="PTHR39425">
    <property type="entry name" value="LIPOPROTEIN CYTOCHROME C"/>
    <property type="match status" value="1"/>
</dbReference>
<dbReference type="Proteomes" id="UP000001366">
    <property type="component" value="Chromosome"/>
</dbReference>
<dbReference type="Gene3D" id="1.10.1130.10">
    <property type="entry name" value="Flavocytochrome C3, Chain A"/>
    <property type="match status" value="1"/>
</dbReference>
<dbReference type="PaxDb" id="123214-PERMA_1448"/>
<feature type="domain" description="Doubled CXXCH motif" evidence="2">
    <location>
        <begin position="200"/>
        <end position="236"/>
    </location>
</feature>
<keyword evidence="4" id="KW-1185">Reference proteome</keyword>
<protein>
    <submittedName>
        <fullName evidence="3">Cytochrome c family protein</fullName>
    </submittedName>
</protein>
<dbReference type="KEGG" id="pmx:PERMA_1448"/>
<dbReference type="SUPFAM" id="SSF48695">
    <property type="entry name" value="Multiheme cytochromes"/>
    <property type="match status" value="1"/>
</dbReference>
<dbReference type="RefSeq" id="WP_012675232.1">
    <property type="nucleotide sequence ID" value="NC_012440.1"/>
</dbReference>
<accession>C0QRC0</accession>
<reference evidence="3 4" key="1">
    <citation type="journal article" date="2009" name="J. Bacteriol.">
        <title>Complete and draft genome sequences of six members of the Aquificales.</title>
        <authorList>
            <person name="Reysenbach A.L."/>
            <person name="Hamamura N."/>
            <person name="Podar M."/>
            <person name="Griffiths E."/>
            <person name="Ferreira S."/>
            <person name="Hochstein R."/>
            <person name="Heidelberg J."/>
            <person name="Johnson J."/>
            <person name="Mead D."/>
            <person name="Pohorille A."/>
            <person name="Sarmiento M."/>
            <person name="Schweighofer K."/>
            <person name="Seshadri R."/>
            <person name="Voytek M.A."/>
        </authorList>
    </citation>
    <scope>NUCLEOTIDE SEQUENCE [LARGE SCALE GENOMIC DNA]</scope>
    <source>
        <strain evidence="4">DSM 14350 / EX-H1</strain>
    </source>
</reference>
<dbReference type="HOGENOM" id="CLU_017029_0_0_0"/>
<dbReference type="PANTHER" id="PTHR39425:SF1">
    <property type="entry name" value="CYTOCHROME C7-LIKE DOMAIN-CONTAINING PROTEIN"/>
    <property type="match status" value="1"/>
</dbReference>
<feature type="signal peptide" evidence="1">
    <location>
        <begin position="1"/>
        <end position="19"/>
    </location>
</feature>
<dbReference type="InterPro" id="IPR010177">
    <property type="entry name" value="Paired_CXXCH_1"/>
</dbReference>
<dbReference type="eggNOG" id="COG3303">
    <property type="taxonomic scope" value="Bacteria"/>
</dbReference>
<feature type="chain" id="PRO_5002902319" evidence="1">
    <location>
        <begin position="20"/>
        <end position="688"/>
    </location>
</feature>
<name>C0QRC0_PERMH</name>
<dbReference type="OrthoDB" id="5427780at2"/>
<evidence type="ECO:0000256" key="1">
    <source>
        <dbReference type="SAM" id="SignalP"/>
    </source>
</evidence>
<sequence>MFIRKATLLFLSLSFFSYAGIENTLHNLSVTGPGNIKAVSETEICVFCHIPHHEQEGTPLWNRKMPTSVYTLYDSEFIQRINYPAPQQLSEFEGSPGIISRQCLSCHDGTVAIGAVYIVRGTELGNTVIQMQNVNPDGTLPSTLRTFIGTDLSVHHPVAVEYNPSIQVTFADGTVKTVELAATPSPPIKLYNYSGKDYVECTSCHDPHKQNKRFLRVDVGNLAQDFKQTCISCHNKPGWTGSAHDTQTLTYSDTNVTTVYGEGAPVSVADFGCGNCHTPHRSQGKPLLRKVEEATCFTGAASASNVAPCHGAGGAKDIESLLPPNKTYGHPVMDALYQNIHTPLDVLYGSGVPRVPTGSFGIEFSDSKHAECMDCHNPHKAKPGNHAATADTSGWYPQNPSNAVSNVLAGVYGVEPVWPQRWTQPSTYNTTAEAQKEYQICMKCHSGWALGAVTTDCVTTFTSSQSGIPLTDQSCEFNPYNRSAHPVVMTTNEMGTLSGWNQANGRYAQPLTNTQVLPPWDANVGNQTMYCTDCHGTDNEALGDPRGPHGSTHQFMLKGPNTNWPTKPDGTLYTTGDVKAGTTQGLFCTNCHDLTQAAVHMLTRPGAMYSIACVKCHIAVPHGSPVSRLLGYRTMPEPYNFNYNGTLQLMMDGFKWNTVLNNSDVYAPACGGGGRCHNWNAGGYDSYP</sequence>
<feature type="domain" description="Doubled CXXCH motif" evidence="2">
    <location>
        <begin position="267"/>
        <end position="298"/>
    </location>
</feature>
<evidence type="ECO:0000259" key="2">
    <source>
        <dbReference type="Pfam" id="PF09699"/>
    </source>
</evidence>
<evidence type="ECO:0000313" key="4">
    <source>
        <dbReference type="Proteomes" id="UP000001366"/>
    </source>
</evidence>
<dbReference type="STRING" id="123214.PERMA_1448"/>
<gene>
    <name evidence="3" type="ordered locus">PERMA_1448</name>
</gene>
<dbReference type="InterPro" id="IPR036280">
    <property type="entry name" value="Multihaem_cyt_sf"/>
</dbReference>
<keyword evidence="1" id="KW-0732">Signal</keyword>
<dbReference type="AlphaFoldDB" id="C0QRC0"/>
<evidence type="ECO:0000313" key="3">
    <source>
        <dbReference type="EMBL" id="ACO02993.1"/>
    </source>
</evidence>